<accession>A0A4U6RJC8</accession>
<sequence>MQKRHRFKQTTSLEERLAAEAAGLREEAKHLPPCARREALLRKARQDETASRLTEWLTSPGLRSPD</sequence>
<dbReference type="Proteomes" id="UP000305095">
    <property type="component" value="Unassembled WGS sequence"/>
</dbReference>
<organism evidence="2 3">
    <name type="scientific">Bradyrhizobium elkanii</name>
    <dbReference type="NCBI Taxonomy" id="29448"/>
    <lineage>
        <taxon>Bacteria</taxon>
        <taxon>Pseudomonadati</taxon>
        <taxon>Pseudomonadota</taxon>
        <taxon>Alphaproteobacteria</taxon>
        <taxon>Hyphomicrobiales</taxon>
        <taxon>Nitrobacteraceae</taxon>
        <taxon>Bradyrhizobium</taxon>
    </lineage>
</organism>
<name>A0A4U6RJC8_BRAEL</name>
<reference evidence="2 3" key="1">
    <citation type="submission" date="2019-05" db="EMBL/GenBank/DDBJ databases">
        <title>Draft Genome of Bradyrhizobium elkanii strain SEMIA 938, Used in Commercial Inoculants for Lupinus spp. in Brazil.</title>
        <authorList>
            <person name="Hungria M."/>
            <person name="Delamuta J.R.M."/>
            <person name="Ribeiro R.A."/>
            <person name="Nogueira M.A."/>
        </authorList>
    </citation>
    <scope>NUCLEOTIDE SEQUENCE [LARGE SCALE GENOMIC DNA]</scope>
    <source>
        <strain evidence="2 3">Semia 938</strain>
    </source>
</reference>
<evidence type="ECO:0000256" key="1">
    <source>
        <dbReference type="SAM" id="MobiDB-lite"/>
    </source>
</evidence>
<proteinExistence type="predicted"/>
<evidence type="ECO:0000313" key="2">
    <source>
        <dbReference type="EMBL" id="TKV74163.1"/>
    </source>
</evidence>
<dbReference type="EMBL" id="SZZP01000027">
    <property type="protein sequence ID" value="TKV74163.1"/>
    <property type="molecule type" value="Genomic_DNA"/>
</dbReference>
<evidence type="ECO:0000313" key="3">
    <source>
        <dbReference type="Proteomes" id="UP000305095"/>
    </source>
</evidence>
<dbReference type="AlphaFoldDB" id="A0A4U6RJC8"/>
<protein>
    <submittedName>
        <fullName evidence="2">Uncharacterized protein</fullName>
    </submittedName>
</protein>
<comment type="caution">
    <text evidence="2">The sequence shown here is derived from an EMBL/GenBank/DDBJ whole genome shotgun (WGS) entry which is preliminary data.</text>
</comment>
<feature type="region of interest" description="Disordered" evidence="1">
    <location>
        <begin position="44"/>
        <end position="66"/>
    </location>
</feature>
<gene>
    <name evidence="2" type="ORF">FDV58_33760</name>
</gene>